<evidence type="ECO:0000256" key="4">
    <source>
        <dbReference type="ARBA" id="ARBA00023136"/>
    </source>
</evidence>
<evidence type="ECO:0000256" key="3">
    <source>
        <dbReference type="ARBA" id="ARBA00022989"/>
    </source>
</evidence>
<evidence type="ECO:0000256" key="5">
    <source>
        <dbReference type="SAM" id="Phobius"/>
    </source>
</evidence>
<organism evidence="6 7">
    <name type="scientific">Actinophytocola algeriensis</name>
    <dbReference type="NCBI Taxonomy" id="1768010"/>
    <lineage>
        <taxon>Bacteria</taxon>
        <taxon>Bacillati</taxon>
        <taxon>Actinomycetota</taxon>
        <taxon>Actinomycetes</taxon>
        <taxon>Pseudonocardiales</taxon>
        <taxon>Pseudonocardiaceae</taxon>
    </lineage>
</organism>
<dbReference type="GO" id="GO:0016020">
    <property type="term" value="C:membrane"/>
    <property type="evidence" value="ECO:0007669"/>
    <property type="project" value="UniProtKB-SubCell"/>
</dbReference>
<evidence type="ECO:0008006" key="8">
    <source>
        <dbReference type="Google" id="ProtNLM"/>
    </source>
</evidence>
<dbReference type="Pfam" id="PF13564">
    <property type="entry name" value="DoxX_2"/>
    <property type="match status" value="1"/>
</dbReference>
<accession>A0A7W7Q1M3</accession>
<comment type="subcellular location">
    <subcellularLocation>
        <location evidence="1">Membrane</location>
        <topology evidence="1">Multi-pass membrane protein</topology>
    </subcellularLocation>
</comment>
<dbReference type="Proteomes" id="UP000520767">
    <property type="component" value="Unassembled WGS sequence"/>
</dbReference>
<comment type="caution">
    <text evidence="6">The sequence shown here is derived from an EMBL/GenBank/DDBJ whole genome shotgun (WGS) entry which is preliminary data.</text>
</comment>
<dbReference type="AlphaFoldDB" id="A0A7W7Q1M3"/>
<gene>
    <name evidence="6" type="ORF">FHR82_001388</name>
</gene>
<sequence>MTVVHIGLVLVAIAANAFSAVADFLRLERIRGGMTRVGVPTRILPWLGVPKALAVAGLLAGLAVPWLAVAAAAGLVLFFLLAIGTHLRAGDRMIGLPLGFLALAVAVVATAPV</sequence>
<dbReference type="EMBL" id="JACHJQ010000002">
    <property type="protein sequence ID" value="MBB4905171.1"/>
    <property type="molecule type" value="Genomic_DNA"/>
</dbReference>
<reference evidence="6 7" key="1">
    <citation type="submission" date="2020-08" db="EMBL/GenBank/DDBJ databases">
        <title>Genomic Encyclopedia of Type Strains, Phase III (KMG-III): the genomes of soil and plant-associated and newly described type strains.</title>
        <authorList>
            <person name="Whitman W."/>
        </authorList>
    </citation>
    <scope>NUCLEOTIDE SEQUENCE [LARGE SCALE GENOMIC DNA]</scope>
    <source>
        <strain evidence="6 7">CECT 8960</strain>
    </source>
</reference>
<protein>
    <recommendedName>
        <fullName evidence="8">DoxX-like protein</fullName>
    </recommendedName>
</protein>
<feature type="transmembrane region" description="Helical" evidence="5">
    <location>
        <begin position="52"/>
        <end position="81"/>
    </location>
</feature>
<evidence type="ECO:0000313" key="7">
    <source>
        <dbReference type="Proteomes" id="UP000520767"/>
    </source>
</evidence>
<evidence type="ECO:0000256" key="2">
    <source>
        <dbReference type="ARBA" id="ARBA00022692"/>
    </source>
</evidence>
<keyword evidence="3 5" id="KW-1133">Transmembrane helix</keyword>
<keyword evidence="2 5" id="KW-0812">Transmembrane</keyword>
<proteinExistence type="predicted"/>
<dbReference type="InterPro" id="IPR032808">
    <property type="entry name" value="DoxX"/>
</dbReference>
<dbReference type="RefSeq" id="WP_184809451.1">
    <property type="nucleotide sequence ID" value="NZ_JACHJQ010000002.1"/>
</dbReference>
<feature type="transmembrane region" description="Helical" evidence="5">
    <location>
        <begin position="93"/>
        <end position="111"/>
    </location>
</feature>
<name>A0A7W7Q1M3_9PSEU</name>
<keyword evidence="4 5" id="KW-0472">Membrane</keyword>
<evidence type="ECO:0000313" key="6">
    <source>
        <dbReference type="EMBL" id="MBB4905171.1"/>
    </source>
</evidence>
<evidence type="ECO:0000256" key="1">
    <source>
        <dbReference type="ARBA" id="ARBA00004141"/>
    </source>
</evidence>
<keyword evidence="7" id="KW-1185">Reference proteome</keyword>